<feature type="signal peptide" evidence="2">
    <location>
        <begin position="1"/>
        <end position="24"/>
    </location>
</feature>
<reference evidence="3 4" key="1">
    <citation type="submission" date="2020-08" db="EMBL/GenBank/DDBJ databases">
        <title>Sequencing the genomes of 1000 actinobacteria strains.</title>
        <authorList>
            <person name="Klenk H.-P."/>
        </authorList>
    </citation>
    <scope>NUCLEOTIDE SEQUENCE [LARGE SCALE GENOMIC DNA]</scope>
    <source>
        <strain evidence="3 4">DSM 28967</strain>
    </source>
</reference>
<dbReference type="EMBL" id="JACHMY010000001">
    <property type="protein sequence ID" value="MBB5839897.1"/>
    <property type="molecule type" value="Genomic_DNA"/>
</dbReference>
<feature type="chain" id="PRO_5030971923" evidence="2">
    <location>
        <begin position="25"/>
        <end position="264"/>
    </location>
</feature>
<accession>A0A7W9MY03</accession>
<dbReference type="Proteomes" id="UP000549971">
    <property type="component" value="Unassembled WGS sequence"/>
</dbReference>
<evidence type="ECO:0000256" key="2">
    <source>
        <dbReference type="SAM" id="SignalP"/>
    </source>
</evidence>
<evidence type="ECO:0000256" key="1">
    <source>
        <dbReference type="SAM" id="MobiDB-lite"/>
    </source>
</evidence>
<keyword evidence="2" id="KW-0732">Signal</keyword>
<organism evidence="3 4">
    <name type="scientific">Kribbella italica</name>
    <dbReference type="NCBI Taxonomy" id="1540520"/>
    <lineage>
        <taxon>Bacteria</taxon>
        <taxon>Bacillati</taxon>
        <taxon>Actinomycetota</taxon>
        <taxon>Actinomycetes</taxon>
        <taxon>Propionibacteriales</taxon>
        <taxon>Kribbellaceae</taxon>
        <taxon>Kribbella</taxon>
    </lineage>
</organism>
<gene>
    <name evidence="3" type="ORF">HDA39_006631</name>
</gene>
<sequence length="264" mass="27670">MPITAALTASVALLLTAAAVPADARGGGSVPADPAPAGAQRPYEAEVAGPRNLDRLDVSVTRQPGTRHGVTVDFDRRSRTAEGITPAGARRFVFLFDPSVSFNLSAFPTCAASVLRAGGPQACPAGAQVGGGASTNLQGVETPVYLLNTRFDNGEFGLLVSIPSTGVVLEQTLEKVSGPYRGDYRYAFDEIILPTATPPQNRAGTSRFQLSFGATREVTGPGGRTRSVSLVESRASSYRPLEFGLWSQFVTGQTILPTDTARIS</sequence>
<dbReference type="RefSeq" id="WP_202893189.1">
    <property type="nucleotide sequence ID" value="NZ_JACHMY010000001.1"/>
</dbReference>
<dbReference type="AlphaFoldDB" id="A0A7W9MY03"/>
<evidence type="ECO:0000313" key="4">
    <source>
        <dbReference type="Proteomes" id="UP000549971"/>
    </source>
</evidence>
<name>A0A7W9MY03_9ACTN</name>
<comment type="caution">
    <text evidence="3">The sequence shown here is derived from an EMBL/GenBank/DDBJ whole genome shotgun (WGS) entry which is preliminary data.</text>
</comment>
<feature type="region of interest" description="Disordered" evidence="1">
    <location>
        <begin position="23"/>
        <end position="46"/>
    </location>
</feature>
<protein>
    <submittedName>
        <fullName evidence="3">Uncharacterized protein</fullName>
    </submittedName>
</protein>
<evidence type="ECO:0000313" key="3">
    <source>
        <dbReference type="EMBL" id="MBB5839897.1"/>
    </source>
</evidence>
<proteinExistence type="predicted"/>
<keyword evidence="4" id="KW-1185">Reference proteome</keyword>